<dbReference type="AlphaFoldDB" id="A0A7X2MC49"/>
<dbReference type="PANTHER" id="PTHR46558">
    <property type="entry name" value="TRACRIPTIONAL REGULATORY PROTEIN-RELATED-RELATED"/>
    <property type="match status" value="1"/>
</dbReference>
<feature type="transmembrane region" description="Helical" evidence="2">
    <location>
        <begin position="154"/>
        <end position="177"/>
    </location>
</feature>
<feature type="transmembrane region" description="Helical" evidence="2">
    <location>
        <begin position="93"/>
        <end position="114"/>
    </location>
</feature>
<sequence length="216" mass="24667">MTMNIGTKIKNARTSANLTQEQVAEALDVSRQTVSNWENEKTYPDIVSVIKMSDLYNISLDHLLKEEKPMSDYLNYLEESTNTVRSKNKLSMIILLATYLGIWAVSLITFWFFISGTDSMGYSIMFLWVLLPVTTFVISLLIGKNNYMGRWKWFFSIAFGIMYMLAEYATFSAANMISFDKINMPQFSLILIGAIISQTGLVVGTFINYVKSKDRK</sequence>
<keyword evidence="2" id="KW-1133">Transmembrane helix</keyword>
<keyword evidence="2" id="KW-0472">Membrane</keyword>
<feature type="transmembrane region" description="Helical" evidence="2">
    <location>
        <begin position="189"/>
        <end position="210"/>
    </location>
</feature>
<dbReference type="SMART" id="SM00530">
    <property type="entry name" value="HTH_XRE"/>
    <property type="match status" value="1"/>
</dbReference>
<dbReference type="CDD" id="cd00093">
    <property type="entry name" value="HTH_XRE"/>
    <property type="match status" value="1"/>
</dbReference>
<dbReference type="Proteomes" id="UP000465607">
    <property type="component" value="Unassembled WGS sequence"/>
</dbReference>
<evidence type="ECO:0000259" key="3">
    <source>
        <dbReference type="PROSITE" id="PS50943"/>
    </source>
</evidence>
<evidence type="ECO:0000256" key="1">
    <source>
        <dbReference type="ARBA" id="ARBA00023125"/>
    </source>
</evidence>
<accession>A0A7X2MC49</accession>
<evidence type="ECO:0000313" key="4">
    <source>
        <dbReference type="EMBL" id="MSD27779.1"/>
    </source>
</evidence>
<dbReference type="InterPro" id="IPR001387">
    <property type="entry name" value="Cro/C1-type_HTH"/>
</dbReference>
<keyword evidence="2" id="KW-0812">Transmembrane</keyword>
<dbReference type="PANTHER" id="PTHR46558:SF13">
    <property type="entry name" value="HTH-TYPE TRANSCRIPTIONAL REGULATOR IMMR"/>
    <property type="match status" value="1"/>
</dbReference>
<organism evidence="4 5">
    <name type="scientific">Agathobacter rectalis</name>
    <dbReference type="NCBI Taxonomy" id="39491"/>
    <lineage>
        <taxon>Bacteria</taxon>
        <taxon>Bacillati</taxon>
        <taxon>Bacillota</taxon>
        <taxon>Clostridia</taxon>
        <taxon>Lachnospirales</taxon>
        <taxon>Lachnospiraceae</taxon>
        <taxon>Agathobacter</taxon>
    </lineage>
</organism>
<comment type="caution">
    <text evidence="4">The sequence shown here is derived from an EMBL/GenBank/DDBJ whole genome shotgun (WGS) entry which is preliminary data.</text>
</comment>
<gene>
    <name evidence="4" type="ORF">GKE44_11610</name>
</gene>
<reference evidence="4 5" key="1">
    <citation type="journal article" date="2019" name="Nat. Med.">
        <title>A library of human gut bacterial isolates paired with longitudinal multiomics data enables mechanistic microbiome research.</title>
        <authorList>
            <person name="Poyet M."/>
            <person name="Groussin M."/>
            <person name="Gibbons S.M."/>
            <person name="Avila-Pacheco J."/>
            <person name="Jiang X."/>
            <person name="Kearney S.M."/>
            <person name="Perrotta A.R."/>
            <person name="Berdy B."/>
            <person name="Zhao S."/>
            <person name="Lieberman T.D."/>
            <person name="Swanson P.K."/>
            <person name="Smith M."/>
            <person name="Roesemann S."/>
            <person name="Alexander J.E."/>
            <person name="Rich S.A."/>
            <person name="Livny J."/>
            <person name="Vlamakis H."/>
            <person name="Clish C."/>
            <person name="Bullock K."/>
            <person name="Deik A."/>
            <person name="Scott J."/>
            <person name="Pierce K.A."/>
            <person name="Xavier R.J."/>
            <person name="Alm E.J."/>
        </authorList>
    </citation>
    <scope>NUCLEOTIDE SEQUENCE [LARGE SCALE GENOMIC DNA]</scope>
    <source>
        <strain evidence="4 5">BIOML-A5</strain>
    </source>
</reference>
<keyword evidence="1" id="KW-0238">DNA-binding</keyword>
<dbReference type="GO" id="GO:0003677">
    <property type="term" value="F:DNA binding"/>
    <property type="evidence" value="ECO:0007669"/>
    <property type="project" value="UniProtKB-KW"/>
</dbReference>
<feature type="transmembrane region" description="Helical" evidence="2">
    <location>
        <begin position="120"/>
        <end position="142"/>
    </location>
</feature>
<dbReference type="EMBL" id="WKQV01000020">
    <property type="protein sequence ID" value="MSD27779.1"/>
    <property type="molecule type" value="Genomic_DNA"/>
</dbReference>
<dbReference type="SUPFAM" id="SSF47413">
    <property type="entry name" value="lambda repressor-like DNA-binding domains"/>
    <property type="match status" value="1"/>
</dbReference>
<name>A0A7X2MC49_9FIRM</name>
<dbReference type="Gene3D" id="1.10.260.40">
    <property type="entry name" value="lambda repressor-like DNA-binding domains"/>
    <property type="match status" value="1"/>
</dbReference>
<dbReference type="Pfam" id="PF01381">
    <property type="entry name" value="HTH_3"/>
    <property type="match status" value="1"/>
</dbReference>
<proteinExistence type="predicted"/>
<evidence type="ECO:0000256" key="2">
    <source>
        <dbReference type="SAM" id="Phobius"/>
    </source>
</evidence>
<protein>
    <submittedName>
        <fullName evidence="4">Helix-turn-helix domain-containing protein</fullName>
    </submittedName>
</protein>
<feature type="domain" description="HTH cro/C1-type" evidence="3">
    <location>
        <begin position="9"/>
        <end position="63"/>
    </location>
</feature>
<dbReference type="InterPro" id="IPR010982">
    <property type="entry name" value="Lambda_DNA-bd_dom_sf"/>
</dbReference>
<evidence type="ECO:0000313" key="5">
    <source>
        <dbReference type="Proteomes" id="UP000465607"/>
    </source>
</evidence>
<dbReference type="PROSITE" id="PS50943">
    <property type="entry name" value="HTH_CROC1"/>
    <property type="match status" value="1"/>
</dbReference>